<dbReference type="CDD" id="cd01045">
    <property type="entry name" value="Ferritin_like_AB"/>
    <property type="match status" value="1"/>
</dbReference>
<evidence type="ECO:0000313" key="2">
    <source>
        <dbReference type="EMBL" id="AFK06556.1"/>
    </source>
</evidence>
<dbReference type="InterPro" id="IPR003251">
    <property type="entry name" value="Rr_diiron-bd_dom"/>
</dbReference>
<dbReference type="eggNOG" id="COG1633">
    <property type="taxonomic scope" value="Bacteria"/>
</dbReference>
<dbReference type="InterPro" id="IPR009078">
    <property type="entry name" value="Ferritin-like_SF"/>
</dbReference>
<evidence type="ECO:0000259" key="1">
    <source>
        <dbReference type="Pfam" id="PF02915"/>
    </source>
</evidence>
<dbReference type="EMBL" id="CP003532">
    <property type="protein sequence ID" value="AFK06556.1"/>
    <property type="molecule type" value="Genomic_DNA"/>
</dbReference>
<protein>
    <recommendedName>
        <fullName evidence="1">Rubrerythrin diiron-binding domain-containing protein</fullName>
    </recommendedName>
</protein>
<name>I2F3Q3_9BACT</name>
<dbReference type="GeneID" id="87106684"/>
<dbReference type="PANTHER" id="PTHR33531:SF7">
    <property type="entry name" value="HYPOTHETICAL MEMBRANE PROTEIN, CONSERVED"/>
    <property type="match status" value="1"/>
</dbReference>
<dbReference type="RefSeq" id="WP_014730597.1">
    <property type="nucleotide sequence ID" value="NC_017934.1"/>
</dbReference>
<keyword evidence="3" id="KW-1185">Reference proteome</keyword>
<feature type="domain" description="Rubrerythrin diiron-binding" evidence="1">
    <location>
        <begin position="6"/>
        <end position="148"/>
    </location>
</feature>
<dbReference type="Proteomes" id="UP000002881">
    <property type="component" value="Chromosome"/>
</dbReference>
<dbReference type="HOGENOM" id="CLU_122749_0_0_0"/>
<dbReference type="AlphaFoldDB" id="I2F3Q3"/>
<accession>I2F3Q3</accession>
<gene>
    <name evidence="2" type="ORF">Theba_0842</name>
</gene>
<dbReference type="SUPFAM" id="SSF47240">
    <property type="entry name" value="Ferritin-like"/>
    <property type="match status" value="1"/>
</dbReference>
<evidence type="ECO:0000313" key="3">
    <source>
        <dbReference type="Proteomes" id="UP000002881"/>
    </source>
</evidence>
<proteinExistence type="predicted"/>
<organism evidence="2 3">
    <name type="scientific">Mesotoga prima MesG1.Ag.4.2</name>
    <dbReference type="NCBI Taxonomy" id="660470"/>
    <lineage>
        <taxon>Bacteria</taxon>
        <taxon>Thermotogati</taxon>
        <taxon>Thermotogota</taxon>
        <taxon>Thermotogae</taxon>
        <taxon>Kosmotogales</taxon>
        <taxon>Kosmotogaceae</taxon>
        <taxon>Mesotoga</taxon>
    </lineage>
</organism>
<dbReference type="STRING" id="660470.Theba_0842"/>
<dbReference type="GO" id="GO:0046872">
    <property type="term" value="F:metal ion binding"/>
    <property type="evidence" value="ECO:0007669"/>
    <property type="project" value="InterPro"/>
</dbReference>
<dbReference type="Gene3D" id="1.20.1260.10">
    <property type="match status" value="1"/>
</dbReference>
<dbReference type="InterPro" id="IPR012347">
    <property type="entry name" value="Ferritin-like"/>
</dbReference>
<dbReference type="PANTHER" id="PTHR33531">
    <property type="entry name" value="RUBRERYTHRIN SUBFAMILY"/>
    <property type="match status" value="1"/>
</dbReference>
<dbReference type="Pfam" id="PF02915">
    <property type="entry name" value="Rubrerythrin"/>
    <property type="match status" value="1"/>
</dbReference>
<sequence length="149" mass="17358">MLSPHEILELAMKIEEVGVSFYRELAENVEDENKRSLFRYLSKQEEGHVETFKFLLRKFEEESLELINWDDSEAYVEDLANGSVFSRSLHDSMSSSDYQKIISLAIEAEKKSIAFYESIQKNARFTTADALKRIIEEENNHIELLKGMI</sequence>
<reference evidence="2 3" key="1">
    <citation type="journal article" date="2012" name="Genome Biol. Evol.">
        <title>Genome Sequence of the Mesophilic Thermotogales Bacterium Mesotoga prima MesG1.Ag.4.2 Reveals the Largest Thermotogales Genome To Date.</title>
        <authorList>
            <person name="Zhaxybayeva O."/>
            <person name="Swithers K.S."/>
            <person name="Foght J."/>
            <person name="Green A.G."/>
            <person name="Bruce D."/>
            <person name="Detter C."/>
            <person name="Han S."/>
            <person name="Teshima H."/>
            <person name="Han J."/>
            <person name="Woyke T."/>
            <person name="Pitluck S."/>
            <person name="Nolan M."/>
            <person name="Ivanova N."/>
            <person name="Pati A."/>
            <person name="Land M.L."/>
            <person name="Dlutek M."/>
            <person name="Doolittle W.F."/>
            <person name="Noll K.M."/>
            <person name="Nesbo C.L."/>
        </authorList>
    </citation>
    <scope>NUCLEOTIDE SEQUENCE [LARGE SCALE GENOMIC DNA]</scope>
    <source>
        <strain evidence="3">mesG1.Ag.4.2</strain>
    </source>
</reference>
<dbReference type="GO" id="GO:0016491">
    <property type="term" value="F:oxidoreductase activity"/>
    <property type="evidence" value="ECO:0007669"/>
    <property type="project" value="InterPro"/>
</dbReference>
<dbReference type="KEGG" id="mpg:Theba_0842"/>